<keyword evidence="1 2" id="KW-0238">DNA-binding</keyword>
<gene>
    <name evidence="5" type="ORF">KSB_74560</name>
</gene>
<dbReference type="RefSeq" id="WP_201375211.1">
    <property type="nucleotide sequence ID" value="NZ_BNJG01000003.1"/>
</dbReference>
<dbReference type="PROSITE" id="PS01081">
    <property type="entry name" value="HTH_TETR_1"/>
    <property type="match status" value="1"/>
</dbReference>
<feature type="domain" description="HTH tetR-type" evidence="4">
    <location>
        <begin position="21"/>
        <end position="81"/>
    </location>
</feature>
<dbReference type="InterPro" id="IPR001647">
    <property type="entry name" value="HTH_TetR"/>
</dbReference>
<evidence type="ECO:0000259" key="4">
    <source>
        <dbReference type="PROSITE" id="PS50977"/>
    </source>
</evidence>
<keyword evidence="6" id="KW-1185">Reference proteome</keyword>
<feature type="region of interest" description="Disordered" evidence="3">
    <location>
        <begin position="1"/>
        <end position="23"/>
    </location>
</feature>
<dbReference type="Proteomes" id="UP000654345">
    <property type="component" value="Unassembled WGS sequence"/>
</dbReference>
<proteinExistence type="predicted"/>
<name>A0ABQ3V1Z3_9CHLR</name>
<dbReference type="SUPFAM" id="SSF46689">
    <property type="entry name" value="Homeodomain-like"/>
    <property type="match status" value="1"/>
</dbReference>
<dbReference type="PANTHER" id="PTHR43479:SF11">
    <property type="entry name" value="ACREF_ENVCD OPERON REPRESSOR-RELATED"/>
    <property type="match status" value="1"/>
</dbReference>
<comment type="caution">
    <text evidence="5">The sequence shown here is derived from an EMBL/GenBank/DDBJ whole genome shotgun (WGS) entry which is preliminary data.</text>
</comment>
<organism evidence="5 6">
    <name type="scientific">Ktedonobacter robiniae</name>
    <dbReference type="NCBI Taxonomy" id="2778365"/>
    <lineage>
        <taxon>Bacteria</taxon>
        <taxon>Bacillati</taxon>
        <taxon>Chloroflexota</taxon>
        <taxon>Ktedonobacteria</taxon>
        <taxon>Ktedonobacterales</taxon>
        <taxon>Ktedonobacteraceae</taxon>
        <taxon>Ktedonobacter</taxon>
    </lineage>
</organism>
<evidence type="ECO:0000313" key="5">
    <source>
        <dbReference type="EMBL" id="GHO58981.1"/>
    </source>
</evidence>
<evidence type="ECO:0000313" key="6">
    <source>
        <dbReference type="Proteomes" id="UP000654345"/>
    </source>
</evidence>
<dbReference type="PRINTS" id="PR00455">
    <property type="entry name" value="HTHTETR"/>
</dbReference>
<protein>
    <recommendedName>
        <fullName evidence="4">HTH tetR-type domain-containing protein</fullName>
    </recommendedName>
</protein>
<sequence>MNQKSESHQQVKQPRGARRRARTRDSLLVAARKVFAARGYHDATITEITEAAAVGVGTFYLHFRDKEAIFNTVLAEGLEAIRRQVGEEIAHEDNPSLPVVVRAIFHQVYAQRDIIRIERTGEGVAARSSGPGILMETFTRFLEQAADLSPFSEEEISLLAALLEGLMDRAFHCWWDEQDEPGPDLMADRVLHVMKHGFPAPLFEEPQKPFFNHSSLPQPFE</sequence>
<dbReference type="EMBL" id="BNJG01000003">
    <property type="protein sequence ID" value="GHO58981.1"/>
    <property type="molecule type" value="Genomic_DNA"/>
</dbReference>
<evidence type="ECO:0000256" key="2">
    <source>
        <dbReference type="PROSITE-ProRule" id="PRU00335"/>
    </source>
</evidence>
<feature type="DNA-binding region" description="H-T-H motif" evidence="2">
    <location>
        <begin position="44"/>
        <end position="63"/>
    </location>
</feature>
<evidence type="ECO:0000256" key="1">
    <source>
        <dbReference type="ARBA" id="ARBA00023125"/>
    </source>
</evidence>
<dbReference type="Pfam" id="PF00440">
    <property type="entry name" value="TetR_N"/>
    <property type="match status" value="1"/>
</dbReference>
<dbReference type="InterPro" id="IPR023772">
    <property type="entry name" value="DNA-bd_HTH_TetR-type_CS"/>
</dbReference>
<evidence type="ECO:0000256" key="3">
    <source>
        <dbReference type="SAM" id="MobiDB-lite"/>
    </source>
</evidence>
<dbReference type="PANTHER" id="PTHR43479">
    <property type="entry name" value="ACREF/ENVCD OPERON REPRESSOR-RELATED"/>
    <property type="match status" value="1"/>
</dbReference>
<reference evidence="5 6" key="1">
    <citation type="journal article" date="2021" name="Int. J. Syst. Evol. Microbiol.">
        <title>Reticulibacter mediterranei gen. nov., sp. nov., within the new family Reticulibacteraceae fam. nov., and Ktedonospora formicarum gen. nov., sp. nov., Ktedonobacter robiniae sp. nov., Dictyobacter formicarum sp. nov. and Dictyobacter arantiisoli sp. nov., belonging to the class Ktedonobacteria.</title>
        <authorList>
            <person name="Yabe S."/>
            <person name="Zheng Y."/>
            <person name="Wang C.M."/>
            <person name="Sakai Y."/>
            <person name="Abe K."/>
            <person name="Yokota A."/>
            <person name="Donadio S."/>
            <person name="Cavaletti L."/>
            <person name="Monciardini P."/>
        </authorList>
    </citation>
    <scope>NUCLEOTIDE SEQUENCE [LARGE SCALE GENOMIC DNA]</scope>
    <source>
        <strain evidence="5 6">SOSP1-30</strain>
    </source>
</reference>
<dbReference type="Gene3D" id="1.10.357.10">
    <property type="entry name" value="Tetracycline Repressor, domain 2"/>
    <property type="match status" value="1"/>
</dbReference>
<dbReference type="InterPro" id="IPR050624">
    <property type="entry name" value="HTH-type_Tx_Regulator"/>
</dbReference>
<dbReference type="PROSITE" id="PS50977">
    <property type="entry name" value="HTH_TETR_2"/>
    <property type="match status" value="1"/>
</dbReference>
<dbReference type="InterPro" id="IPR009057">
    <property type="entry name" value="Homeodomain-like_sf"/>
</dbReference>
<accession>A0ABQ3V1Z3</accession>